<evidence type="ECO:0000313" key="1">
    <source>
        <dbReference type="EMBL" id="KAF2605501.1"/>
    </source>
</evidence>
<organism evidence="1">
    <name type="scientific">Brassica cretica</name>
    <name type="common">Mustard</name>
    <dbReference type="NCBI Taxonomy" id="69181"/>
    <lineage>
        <taxon>Eukaryota</taxon>
        <taxon>Viridiplantae</taxon>
        <taxon>Streptophyta</taxon>
        <taxon>Embryophyta</taxon>
        <taxon>Tracheophyta</taxon>
        <taxon>Spermatophyta</taxon>
        <taxon>Magnoliopsida</taxon>
        <taxon>eudicotyledons</taxon>
        <taxon>Gunneridae</taxon>
        <taxon>Pentapetalae</taxon>
        <taxon>rosids</taxon>
        <taxon>malvids</taxon>
        <taxon>Brassicales</taxon>
        <taxon>Brassicaceae</taxon>
        <taxon>Brassiceae</taxon>
        <taxon>Brassica</taxon>
    </lineage>
</organism>
<sequence>MSGYMKDKLAALTAAMANAYGNSVVFIKIENLVATFRHRKSTKTSSRFLPLNTKGKINVKFPRINVKFPKIITKIGKIRISPFLSYDGLRVEGKKHKQTLEEYIRNPSLALEGGGYGLLLLMATKRLIEMMSGYMKDKLAALTAPVANTYGNALVFNKIENLVATFRHRKSTKTNSRFLPLNTKGNNKIYPAPQSSYYRVGEISAC</sequence>
<gene>
    <name evidence="1" type="ORF">F2Q70_00025382</name>
</gene>
<comment type="caution">
    <text evidence="1">The sequence shown here is derived from an EMBL/GenBank/DDBJ whole genome shotgun (WGS) entry which is preliminary data.</text>
</comment>
<name>A0A8S9LHQ4_BRACR</name>
<reference evidence="1" key="1">
    <citation type="submission" date="2019-12" db="EMBL/GenBank/DDBJ databases">
        <title>Genome sequencing and annotation of Brassica cretica.</title>
        <authorList>
            <person name="Studholme D.J."/>
            <person name="Sarris P.F."/>
        </authorList>
    </citation>
    <scope>NUCLEOTIDE SEQUENCE</scope>
    <source>
        <strain evidence="1">PFS-102/07</strain>
        <tissue evidence="1">Leaf</tissue>
    </source>
</reference>
<accession>A0A8S9LHQ4</accession>
<dbReference type="EMBL" id="QGKY02000094">
    <property type="protein sequence ID" value="KAF2605501.1"/>
    <property type="molecule type" value="Genomic_DNA"/>
</dbReference>
<proteinExistence type="predicted"/>
<protein>
    <submittedName>
        <fullName evidence="1">Uncharacterized protein</fullName>
    </submittedName>
</protein>
<dbReference type="AlphaFoldDB" id="A0A8S9LHQ4"/>